<dbReference type="SMART" id="SM00014">
    <property type="entry name" value="acidPPc"/>
    <property type="match status" value="1"/>
</dbReference>
<dbReference type="PANTHER" id="PTHR14969">
    <property type="entry name" value="SPHINGOSINE-1-PHOSPHATE PHOSPHOHYDROLASE"/>
    <property type="match status" value="1"/>
</dbReference>
<feature type="domain" description="Phosphatidic acid phosphatase type 2/haloperoxidase" evidence="2">
    <location>
        <begin position="106"/>
        <end position="219"/>
    </location>
</feature>
<evidence type="ECO:0000259" key="2">
    <source>
        <dbReference type="SMART" id="SM00014"/>
    </source>
</evidence>
<protein>
    <submittedName>
        <fullName evidence="3">Phosphatase PAP2 family protein</fullName>
    </submittedName>
</protein>
<keyword evidence="1" id="KW-0812">Transmembrane</keyword>
<dbReference type="InterPro" id="IPR000326">
    <property type="entry name" value="PAP2/HPO"/>
</dbReference>
<gene>
    <name evidence="3" type="ORF">NMP03_03280</name>
</gene>
<dbReference type="Proteomes" id="UP001058533">
    <property type="component" value="Chromosome"/>
</dbReference>
<evidence type="ECO:0000313" key="4">
    <source>
        <dbReference type="Proteomes" id="UP001058533"/>
    </source>
</evidence>
<feature type="transmembrane region" description="Helical" evidence="1">
    <location>
        <begin position="105"/>
        <end position="123"/>
    </location>
</feature>
<keyword evidence="1" id="KW-0472">Membrane</keyword>
<evidence type="ECO:0000313" key="3">
    <source>
        <dbReference type="EMBL" id="UUL83268.1"/>
    </source>
</evidence>
<dbReference type="PANTHER" id="PTHR14969:SF13">
    <property type="entry name" value="AT30094P"/>
    <property type="match status" value="1"/>
</dbReference>
<feature type="transmembrane region" description="Helical" evidence="1">
    <location>
        <begin position="18"/>
        <end position="36"/>
    </location>
</feature>
<accession>A0ABY5LC68</accession>
<dbReference type="SUPFAM" id="SSF48317">
    <property type="entry name" value="Acid phosphatase/Vanadium-dependent haloperoxidase"/>
    <property type="match status" value="1"/>
</dbReference>
<reference evidence="3" key="1">
    <citation type="submission" date="2022-07" db="EMBL/GenBank/DDBJ databases">
        <title>Sphingomonas sp. nov., a novel bacterium isolated from the north slope of the Mount Everest.</title>
        <authorList>
            <person name="Cui X."/>
            <person name="Liu Y."/>
        </authorList>
    </citation>
    <scope>NUCLEOTIDE SEQUENCE</scope>
    <source>
        <strain evidence="3">S5-59</strain>
    </source>
</reference>
<sequence length="243" mass="25735">MIASDSDGTWLHRLDTRILVTLLIVIVALGGFAYVASEVAEGNPLAIDRWLLLLLRSVADPGTSIGPRWFSHAMVDFTALGGGTVLTLVTFFITGYLVARRKLALAMFVASSIAAGGLLNALLKTAFVRARPDIVPHLVEVSSASFPSGHAMNSAMVYLTGAALLASAEPSRRVRVFLITAALVLTLLIGFSRVFLGVHFPTDVLAGWAVGIAWAVAASWVAGILQRRHTIEGAEGTTTSIAR</sequence>
<proteinExistence type="predicted"/>
<feature type="transmembrane region" description="Helical" evidence="1">
    <location>
        <begin position="77"/>
        <end position="98"/>
    </location>
</feature>
<organism evidence="3 4">
    <name type="scientific">Sphingomonas qomolangmaensis</name>
    <dbReference type="NCBI Taxonomy" id="2918765"/>
    <lineage>
        <taxon>Bacteria</taxon>
        <taxon>Pseudomonadati</taxon>
        <taxon>Pseudomonadota</taxon>
        <taxon>Alphaproteobacteria</taxon>
        <taxon>Sphingomonadales</taxon>
        <taxon>Sphingomonadaceae</taxon>
        <taxon>Sphingomonas</taxon>
    </lineage>
</organism>
<feature type="transmembrane region" description="Helical" evidence="1">
    <location>
        <begin position="177"/>
        <end position="198"/>
    </location>
</feature>
<feature type="transmembrane region" description="Helical" evidence="1">
    <location>
        <begin position="204"/>
        <end position="225"/>
    </location>
</feature>
<dbReference type="Pfam" id="PF01569">
    <property type="entry name" value="PAP2"/>
    <property type="match status" value="1"/>
</dbReference>
<feature type="transmembrane region" description="Helical" evidence="1">
    <location>
        <begin position="143"/>
        <end position="165"/>
    </location>
</feature>
<dbReference type="InterPro" id="IPR036938">
    <property type="entry name" value="PAP2/HPO_sf"/>
</dbReference>
<keyword evidence="1" id="KW-1133">Transmembrane helix</keyword>
<dbReference type="CDD" id="cd03392">
    <property type="entry name" value="PAP2_like_2"/>
    <property type="match status" value="1"/>
</dbReference>
<dbReference type="Gene3D" id="1.20.144.10">
    <property type="entry name" value="Phosphatidic acid phosphatase type 2/haloperoxidase"/>
    <property type="match status" value="1"/>
</dbReference>
<dbReference type="RefSeq" id="WP_256507111.1">
    <property type="nucleotide sequence ID" value="NZ_CP101740.1"/>
</dbReference>
<name>A0ABY5LC68_9SPHN</name>
<dbReference type="EMBL" id="CP101740">
    <property type="protein sequence ID" value="UUL83268.1"/>
    <property type="molecule type" value="Genomic_DNA"/>
</dbReference>
<keyword evidence="4" id="KW-1185">Reference proteome</keyword>
<evidence type="ECO:0000256" key="1">
    <source>
        <dbReference type="SAM" id="Phobius"/>
    </source>
</evidence>